<feature type="transmembrane region" description="Helical" evidence="10">
    <location>
        <begin position="179"/>
        <end position="198"/>
    </location>
</feature>
<feature type="transmembrane region" description="Helical" evidence="10">
    <location>
        <begin position="945"/>
        <end position="969"/>
    </location>
</feature>
<evidence type="ECO:0000256" key="7">
    <source>
        <dbReference type="ARBA" id="ARBA00022989"/>
    </source>
</evidence>
<dbReference type="SUPFAM" id="SSF52540">
    <property type="entry name" value="P-loop containing nucleoside triphosphate hydrolases"/>
    <property type="match status" value="2"/>
</dbReference>
<keyword evidence="7 10" id="KW-1133">Transmembrane helix</keyword>
<keyword evidence="2" id="KW-0813">Transport</keyword>
<keyword evidence="3 10" id="KW-0812">Transmembrane</keyword>
<dbReference type="InterPro" id="IPR003593">
    <property type="entry name" value="AAA+_ATPase"/>
</dbReference>
<feature type="domain" description="ABC transporter" evidence="11">
    <location>
        <begin position="643"/>
        <end position="884"/>
    </location>
</feature>
<dbReference type="GO" id="GO:0016887">
    <property type="term" value="F:ATP hydrolysis activity"/>
    <property type="evidence" value="ECO:0007669"/>
    <property type="project" value="InterPro"/>
</dbReference>
<keyword evidence="6" id="KW-0067">ATP-binding</keyword>
<feature type="transmembrane region" description="Helical" evidence="10">
    <location>
        <begin position="1031"/>
        <end position="1055"/>
    </location>
</feature>
<feature type="transmembrane region" description="Helical" evidence="10">
    <location>
        <begin position="355"/>
        <end position="379"/>
    </location>
</feature>
<dbReference type="PROSITE" id="PS50893">
    <property type="entry name" value="ABC_TRANSPORTER_2"/>
    <property type="match status" value="2"/>
</dbReference>
<evidence type="ECO:0000256" key="2">
    <source>
        <dbReference type="ARBA" id="ARBA00022448"/>
    </source>
</evidence>
<dbReference type="CDD" id="cd03250">
    <property type="entry name" value="ABCC_MRP_domain1"/>
    <property type="match status" value="1"/>
</dbReference>
<feature type="transmembrane region" description="Helical" evidence="10">
    <location>
        <begin position="313"/>
        <end position="335"/>
    </location>
</feature>
<dbReference type="PROSITE" id="PS00211">
    <property type="entry name" value="ABC_TRANSPORTER_1"/>
    <property type="match status" value="1"/>
</dbReference>
<name>A0A1X2GTD7_9FUNG</name>
<evidence type="ECO:0000256" key="8">
    <source>
        <dbReference type="ARBA" id="ARBA00023136"/>
    </source>
</evidence>
<gene>
    <name evidence="13" type="ORF">DM01DRAFT_1332451</name>
</gene>
<dbReference type="EMBL" id="MCGT01000004">
    <property type="protein sequence ID" value="ORX60298.1"/>
    <property type="molecule type" value="Genomic_DNA"/>
</dbReference>
<dbReference type="SMART" id="SM00382">
    <property type="entry name" value="AAA"/>
    <property type="match status" value="2"/>
</dbReference>
<evidence type="ECO:0000256" key="4">
    <source>
        <dbReference type="ARBA" id="ARBA00022737"/>
    </source>
</evidence>
<evidence type="ECO:0000256" key="6">
    <source>
        <dbReference type="ARBA" id="ARBA00022840"/>
    </source>
</evidence>
<dbReference type="Pfam" id="PF00005">
    <property type="entry name" value="ABC_tran"/>
    <property type="match status" value="2"/>
</dbReference>
<feature type="transmembrane region" description="Helical" evidence="10">
    <location>
        <begin position="29"/>
        <end position="47"/>
    </location>
</feature>
<evidence type="ECO:0000313" key="13">
    <source>
        <dbReference type="EMBL" id="ORX60298.1"/>
    </source>
</evidence>
<dbReference type="InterPro" id="IPR017871">
    <property type="entry name" value="ABC_transporter-like_CS"/>
</dbReference>
<proteinExistence type="predicted"/>
<feature type="transmembrane region" description="Helical" evidence="10">
    <location>
        <begin position="1220"/>
        <end position="1238"/>
    </location>
</feature>
<dbReference type="CDD" id="cd03244">
    <property type="entry name" value="ABCC_MRP_domain2"/>
    <property type="match status" value="1"/>
</dbReference>
<evidence type="ECO:0000256" key="10">
    <source>
        <dbReference type="SAM" id="Phobius"/>
    </source>
</evidence>
<keyword evidence="5" id="KW-0547">Nucleotide-binding</keyword>
<feature type="transmembrane region" description="Helical" evidence="10">
    <location>
        <begin position="549"/>
        <end position="571"/>
    </location>
</feature>
<dbReference type="PROSITE" id="PS50929">
    <property type="entry name" value="ABC_TM1F"/>
    <property type="match status" value="2"/>
</dbReference>
<feature type="transmembrane region" description="Helical" evidence="10">
    <location>
        <begin position="443"/>
        <end position="462"/>
    </location>
</feature>
<dbReference type="Gene3D" id="1.20.1560.10">
    <property type="entry name" value="ABC transporter type 1, transmembrane domain"/>
    <property type="match status" value="2"/>
</dbReference>
<dbReference type="PANTHER" id="PTHR24223:SF353">
    <property type="entry name" value="ABC TRANSPORTER ATP-BINDING PROTEIN_PERMEASE VMR1-RELATED"/>
    <property type="match status" value="1"/>
</dbReference>
<feature type="transmembrane region" description="Helical" evidence="10">
    <location>
        <begin position="837"/>
        <end position="856"/>
    </location>
</feature>
<dbReference type="InterPro" id="IPR036640">
    <property type="entry name" value="ABC1_TM_sf"/>
</dbReference>
<dbReference type="STRING" id="101127.A0A1X2GTD7"/>
<dbReference type="OrthoDB" id="6500128at2759"/>
<reference evidence="13 14" key="1">
    <citation type="submission" date="2016-07" db="EMBL/GenBank/DDBJ databases">
        <title>Pervasive Adenine N6-methylation of Active Genes in Fungi.</title>
        <authorList>
            <consortium name="DOE Joint Genome Institute"/>
            <person name="Mondo S.J."/>
            <person name="Dannebaum R.O."/>
            <person name="Kuo R.C."/>
            <person name="Labutti K."/>
            <person name="Haridas S."/>
            <person name="Kuo A."/>
            <person name="Salamov A."/>
            <person name="Ahrendt S.R."/>
            <person name="Lipzen A."/>
            <person name="Sullivan W."/>
            <person name="Andreopoulos W.B."/>
            <person name="Clum A."/>
            <person name="Lindquist E."/>
            <person name="Daum C."/>
            <person name="Ramamoorthy G.K."/>
            <person name="Gryganskyi A."/>
            <person name="Culley D."/>
            <person name="Magnuson J.K."/>
            <person name="James T.Y."/>
            <person name="O'Malley M.A."/>
            <person name="Stajich J.E."/>
            <person name="Spatafora J.W."/>
            <person name="Visel A."/>
            <person name="Grigoriev I.V."/>
        </authorList>
    </citation>
    <scope>NUCLEOTIDE SEQUENCE [LARGE SCALE GENOMIC DNA]</scope>
    <source>
        <strain evidence="13 14">NRRL 3301</strain>
    </source>
</reference>
<evidence type="ECO:0008006" key="15">
    <source>
        <dbReference type="Google" id="ProtNLM"/>
    </source>
</evidence>
<feature type="transmembrane region" description="Helical" evidence="10">
    <location>
        <begin position="204"/>
        <end position="226"/>
    </location>
</feature>
<dbReference type="SUPFAM" id="SSF90123">
    <property type="entry name" value="ABC transporter transmembrane region"/>
    <property type="match status" value="2"/>
</dbReference>
<feature type="region of interest" description="Disordered" evidence="9">
    <location>
        <begin position="887"/>
        <end position="907"/>
    </location>
</feature>
<evidence type="ECO:0000256" key="1">
    <source>
        <dbReference type="ARBA" id="ARBA00004141"/>
    </source>
</evidence>
<dbReference type="GO" id="GO:0005524">
    <property type="term" value="F:ATP binding"/>
    <property type="evidence" value="ECO:0007669"/>
    <property type="project" value="UniProtKB-KW"/>
</dbReference>
<feature type="transmembrane region" description="Helical" evidence="10">
    <location>
        <begin position="1244"/>
        <end position="1265"/>
    </location>
</feature>
<dbReference type="PANTHER" id="PTHR24223">
    <property type="entry name" value="ATP-BINDING CASSETTE SUB-FAMILY C"/>
    <property type="match status" value="1"/>
</dbReference>
<feature type="domain" description="ABC transmembrane type-1" evidence="12">
    <location>
        <begin position="949"/>
        <end position="1270"/>
    </location>
</feature>
<dbReference type="FunFam" id="3.40.50.300:FF:000565">
    <property type="entry name" value="ABC bile acid transporter"/>
    <property type="match status" value="1"/>
</dbReference>
<sequence>MEDSACSISQPWVDNDFCPAFRETIIDSVLPLLVILWSVTKVASVAFRYRRSRSSMYLPLKTSAPASYGAASTSDDSSDDVSEVTLHPYQVKSTRWTVYSFIRLLAFVSCYYYVSTFVSVYFGQYTKDPVVESSSFDILLMYGSQSLFWVYCSVLAVVSMSLSDQAKPVADAICDQLNGLYLLHFTVGLVDLHSYYIVHNTAEFPTGYSVALITTAISLVLLSFIIHEERFAPSEPVFTDSGRLMSSEGWASVYSQFMFSWINDTLKQGYRSTLQDADLVELPPNNRAKNVLANYRAHQKSGMVRSLAYTFRWPLFIQFLYSMVWSTVIFGPAYFLNRIVLFIEDRHSSEPVLTAYLFVFGLFVSSVIQSLATQQALYIGRTLGIRIQSIIIGEVFGKALRRRDTANEKKEGTDDEKKEEKETGNINNLLSVDAQKVAELTAYIFYSYSYPIQILICIVALYRLLGHAALWGVLAMLLSQPIMYKISKQFEDVQDELMSKTDKRLKLMNEMLNAIRIIKFFAWEREFRKRLVESREIELAAIKHRLYMFMYLIVGWFVVPILIMVVVFYTYTLENDLTASAAFTALALFSTFRQALEDLPFVLTFMVQANVSVKRVETFLKEDEVDTAEALKTHPSGVHIGFVDNASFGWAPRQTSGTATPVAPILNDLNISFPRGKMSIVCGPTGSGKTTLLASLLGETYNYQGTAVLPPRPARPTLTGNTGIAYVAQTAWLQNCSIRDNILFGSDYDEERYRKVLYMTALTRDLDILEYGDETEVGEKGISLSGGQKQRLAIARAVYSQAETIILDDCLSAVDAHTAKHLYDFCLRGELMRGRTLILVTHYVGLCMGGASYIVALDHGRVQAAGSPDVVLASGALGEELIQAKEQQQASKEEEAEEGAIPSVPKEAKVAKTGEGSKLVKDEARAEGGVALSVYATYFYASGGWIFWIAVVFFFGLTQATVVAQDYWIKVWANAYKEMGADAAVASLSQATVVLADWTASAFNTVSPGSSAMTAATFSTSPHHDSVDVTYYLGVYVLIGIGAIIISAVRLVILYSGSIKASRRIHSQLLDRILRAKVRFYDTTPMGRILNRFSSDLETIDQEVSPQMSFFLFSIVATIMVVVVIVGVTPVFLVPGSVISVLFWFIGVYYLKTSRDLKRLNAVTRSPIYVQFNESVSGVSTIRAYGAQARFIQENYVKVDSNNRPFIWMWATNRWLHCRVETLGAFVGFCTGFVLVMSRDWVDAGLAGLSLTYALNFTAHVLWVVRNYAMNEMNMNAVERVSEYLDLEEEAPTHIAATTPRATWPETGSIRVKDLVVQYAADTPAVLRNISFDVKPREKVAIVGRTGSGKSTICLSLFRFMEYTSGSIHIDGVDISKIGLEDLRSSLTIIPQDPVLFSGTLRSNLDPFDQYDDATLWAALKRSHLISNKASAQKQEEGGIATAEITLESPVTEGGKNWSQGQRQLIALARALVKKSSLIILDEATSSVDFDTDRRIQRTIRSEFKDSALLCIAHRLRTIADYDRVLVLDQGEVVEYDTPFALMNKEGGVFKQMCDRSGDAAELLAIARKGLESSSSSSTSTSKS</sequence>
<feature type="domain" description="ABC transmembrane type-1" evidence="12">
    <location>
        <begin position="319"/>
        <end position="608"/>
    </location>
</feature>
<evidence type="ECO:0000259" key="11">
    <source>
        <dbReference type="PROSITE" id="PS50893"/>
    </source>
</evidence>
<feature type="transmembrane region" description="Helical" evidence="10">
    <location>
        <begin position="1108"/>
        <end position="1126"/>
    </location>
</feature>
<dbReference type="InterPro" id="IPR003439">
    <property type="entry name" value="ABC_transporter-like_ATP-bd"/>
</dbReference>
<evidence type="ECO:0000259" key="12">
    <source>
        <dbReference type="PROSITE" id="PS50929"/>
    </source>
</evidence>
<dbReference type="InterPro" id="IPR050173">
    <property type="entry name" value="ABC_transporter_C-like"/>
</dbReference>
<protein>
    <recommendedName>
        <fullName evidence="15">P-loop containing nucleoside triphosphate hydrolase protein</fullName>
    </recommendedName>
</protein>
<organism evidence="13 14">
    <name type="scientific">Hesseltinella vesiculosa</name>
    <dbReference type="NCBI Taxonomy" id="101127"/>
    <lineage>
        <taxon>Eukaryota</taxon>
        <taxon>Fungi</taxon>
        <taxon>Fungi incertae sedis</taxon>
        <taxon>Mucoromycota</taxon>
        <taxon>Mucoromycotina</taxon>
        <taxon>Mucoromycetes</taxon>
        <taxon>Mucorales</taxon>
        <taxon>Cunninghamellaceae</taxon>
        <taxon>Hesseltinella</taxon>
    </lineage>
</organism>
<keyword evidence="4" id="KW-0677">Repeat</keyword>
<comment type="subcellular location">
    <subcellularLocation>
        <location evidence="1">Membrane</location>
        <topology evidence="1">Multi-pass membrane protein</topology>
    </subcellularLocation>
</comment>
<evidence type="ECO:0000313" key="14">
    <source>
        <dbReference type="Proteomes" id="UP000242146"/>
    </source>
</evidence>
<dbReference type="FunFam" id="1.20.1560.10:FF:000006">
    <property type="entry name" value="ATP-binding cassette, sub-family C (CFTR/MRP), member 9"/>
    <property type="match status" value="1"/>
</dbReference>
<evidence type="ECO:0000256" key="5">
    <source>
        <dbReference type="ARBA" id="ARBA00022741"/>
    </source>
</evidence>
<dbReference type="CDD" id="cd18604">
    <property type="entry name" value="ABC_6TM_VMR1_D2_like"/>
    <property type="match status" value="1"/>
</dbReference>
<comment type="caution">
    <text evidence="13">The sequence shown here is derived from an EMBL/GenBank/DDBJ whole genome shotgun (WGS) entry which is preliminary data.</text>
</comment>
<feature type="transmembrane region" description="Helical" evidence="10">
    <location>
        <begin position="577"/>
        <end position="596"/>
    </location>
</feature>
<evidence type="ECO:0000256" key="9">
    <source>
        <dbReference type="SAM" id="MobiDB-lite"/>
    </source>
</evidence>
<accession>A0A1X2GTD7</accession>
<dbReference type="CDD" id="cd18596">
    <property type="entry name" value="ABC_6TM_VMR1_D1_like"/>
    <property type="match status" value="1"/>
</dbReference>
<dbReference type="InterPro" id="IPR011527">
    <property type="entry name" value="ABC1_TM_dom"/>
</dbReference>
<keyword evidence="14" id="KW-1185">Reference proteome</keyword>
<feature type="transmembrane region" description="Helical" evidence="10">
    <location>
        <begin position="1132"/>
        <end position="1151"/>
    </location>
</feature>
<dbReference type="Pfam" id="PF00664">
    <property type="entry name" value="ABC_membrane"/>
    <property type="match status" value="2"/>
</dbReference>
<dbReference type="GO" id="GO:0000329">
    <property type="term" value="C:fungal-type vacuole membrane"/>
    <property type="evidence" value="ECO:0007669"/>
    <property type="project" value="TreeGrafter"/>
</dbReference>
<dbReference type="GO" id="GO:0140359">
    <property type="term" value="F:ABC-type transporter activity"/>
    <property type="evidence" value="ECO:0007669"/>
    <property type="project" value="InterPro"/>
</dbReference>
<feature type="transmembrane region" description="Helical" evidence="10">
    <location>
        <begin position="101"/>
        <end position="123"/>
    </location>
</feature>
<dbReference type="Gene3D" id="3.40.50.300">
    <property type="entry name" value="P-loop containing nucleotide triphosphate hydrolases"/>
    <property type="match status" value="2"/>
</dbReference>
<feature type="transmembrane region" description="Helical" evidence="10">
    <location>
        <begin position="138"/>
        <end position="158"/>
    </location>
</feature>
<keyword evidence="8 10" id="KW-0472">Membrane</keyword>
<dbReference type="Proteomes" id="UP000242146">
    <property type="component" value="Unassembled WGS sequence"/>
</dbReference>
<dbReference type="InterPro" id="IPR027417">
    <property type="entry name" value="P-loop_NTPase"/>
</dbReference>
<feature type="domain" description="ABC transporter" evidence="11">
    <location>
        <begin position="1310"/>
        <end position="1555"/>
    </location>
</feature>
<evidence type="ECO:0000256" key="3">
    <source>
        <dbReference type="ARBA" id="ARBA00022692"/>
    </source>
</evidence>